<dbReference type="SUPFAM" id="SSF51197">
    <property type="entry name" value="Clavaminate synthase-like"/>
    <property type="match status" value="1"/>
</dbReference>
<dbReference type="EMBL" id="JAIVGD010000019">
    <property type="protein sequence ID" value="KAH0751259.1"/>
    <property type="molecule type" value="Genomic_DNA"/>
</dbReference>
<dbReference type="InterPro" id="IPR027443">
    <property type="entry name" value="IPNS-like_sf"/>
</dbReference>
<comment type="similarity">
    <text evidence="1">Belongs to the iron/ascorbate-dependent oxidoreductase family.</text>
</comment>
<reference evidence="3 4" key="1">
    <citation type="journal article" date="2021" name="bioRxiv">
        <title>Chromosome-scale and haplotype-resolved genome assembly of a tetraploid potato cultivar.</title>
        <authorList>
            <person name="Sun H."/>
            <person name="Jiao W.-B."/>
            <person name="Krause K."/>
            <person name="Campoy J.A."/>
            <person name="Goel M."/>
            <person name="Folz-Donahue K."/>
            <person name="Kukat C."/>
            <person name="Huettel B."/>
            <person name="Schneeberger K."/>
        </authorList>
    </citation>
    <scope>NUCLEOTIDE SEQUENCE [LARGE SCALE GENOMIC DNA]</scope>
    <source>
        <strain evidence="3">SolTubOtavaFocal</strain>
        <tissue evidence="3">Leaves</tissue>
    </source>
</reference>
<gene>
    <name evidence="3" type="ORF">KY290_030491</name>
</gene>
<dbReference type="InterPro" id="IPR005123">
    <property type="entry name" value="Oxoglu/Fe-dep_dioxygenase_dom"/>
</dbReference>
<name>A0ABQ7UNU1_SOLTU</name>
<organism evidence="3 4">
    <name type="scientific">Solanum tuberosum</name>
    <name type="common">Potato</name>
    <dbReference type="NCBI Taxonomy" id="4113"/>
    <lineage>
        <taxon>Eukaryota</taxon>
        <taxon>Viridiplantae</taxon>
        <taxon>Streptophyta</taxon>
        <taxon>Embryophyta</taxon>
        <taxon>Tracheophyta</taxon>
        <taxon>Spermatophyta</taxon>
        <taxon>Magnoliopsida</taxon>
        <taxon>eudicotyledons</taxon>
        <taxon>Gunneridae</taxon>
        <taxon>Pentapetalae</taxon>
        <taxon>asterids</taxon>
        <taxon>lamiids</taxon>
        <taxon>Solanales</taxon>
        <taxon>Solanaceae</taxon>
        <taxon>Solanoideae</taxon>
        <taxon>Solaneae</taxon>
        <taxon>Solanum</taxon>
    </lineage>
</organism>
<feature type="domain" description="Fe2OG dioxygenase" evidence="2">
    <location>
        <begin position="65"/>
        <end position="166"/>
    </location>
</feature>
<accession>A0ABQ7UNU1</accession>
<evidence type="ECO:0000256" key="1">
    <source>
        <dbReference type="RuleBase" id="RU003682"/>
    </source>
</evidence>
<keyword evidence="4" id="KW-1185">Reference proteome</keyword>
<keyword evidence="1" id="KW-0408">Iron</keyword>
<sequence>MGIDDANIPHKAEKFTQILWPQGNTSFCKTIQSYLEQLSKLDQTIRRMIVESLGIEKYMDEHMNSINYSLRLMKYKEPQSDETKIGLHAHTDKNIVTILYQNQVKGLEILTKDGQWINVDPTPNTFTVMIGDSLHALTNGRIHAPFHRVMVKGNEARYSIGLFTIPKAGYMIKAPKELVDEEHPLLYKPFTHLEFITFSYTEEGMKCESALKTYCGV</sequence>
<dbReference type="Proteomes" id="UP000826656">
    <property type="component" value="Unassembled WGS sequence"/>
</dbReference>
<keyword evidence="1" id="KW-0560">Oxidoreductase</keyword>
<protein>
    <recommendedName>
        <fullName evidence="2">Fe2OG dioxygenase domain-containing protein</fullName>
    </recommendedName>
</protein>
<comment type="caution">
    <text evidence="3">The sequence shown here is derived from an EMBL/GenBank/DDBJ whole genome shotgun (WGS) entry which is preliminary data.</text>
</comment>
<dbReference type="Gene3D" id="2.60.120.330">
    <property type="entry name" value="B-lactam Antibiotic, Isopenicillin N Synthase, Chain"/>
    <property type="match status" value="1"/>
</dbReference>
<dbReference type="Pfam" id="PF03171">
    <property type="entry name" value="2OG-FeII_Oxy"/>
    <property type="match status" value="1"/>
</dbReference>
<proteinExistence type="inferred from homology"/>
<evidence type="ECO:0000259" key="2">
    <source>
        <dbReference type="PROSITE" id="PS51471"/>
    </source>
</evidence>
<evidence type="ECO:0000313" key="3">
    <source>
        <dbReference type="EMBL" id="KAH0751259.1"/>
    </source>
</evidence>
<dbReference type="InterPro" id="IPR044861">
    <property type="entry name" value="IPNS-like_FE2OG_OXY"/>
</dbReference>
<evidence type="ECO:0000313" key="4">
    <source>
        <dbReference type="Proteomes" id="UP000826656"/>
    </source>
</evidence>
<dbReference type="PROSITE" id="PS51471">
    <property type="entry name" value="FE2OG_OXY"/>
    <property type="match status" value="1"/>
</dbReference>
<keyword evidence="1" id="KW-0479">Metal-binding</keyword>
<dbReference type="InterPro" id="IPR050231">
    <property type="entry name" value="Iron_ascorbate_oxido_reductase"/>
</dbReference>
<dbReference type="PANTHER" id="PTHR47990">
    <property type="entry name" value="2-OXOGLUTARATE (2OG) AND FE(II)-DEPENDENT OXYGENASE SUPERFAMILY PROTEIN-RELATED"/>
    <property type="match status" value="1"/>
</dbReference>
<dbReference type="PRINTS" id="PR00682">
    <property type="entry name" value="IPNSYNTHASE"/>
</dbReference>